<dbReference type="InterPro" id="IPR043502">
    <property type="entry name" value="DNA/RNA_pol_sf"/>
</dbReference>
<accession>A0A8C5I6M6</accession>
<evidence type="ECO:0000313" key="2">
    <source>
        <dbReference type="Ensembl" id="ENSGWIP00000055275.1"/>
    </source>
</evidence>
<reference evidence="2" key="1">
    <citation type="submission" date="2020-06" db="EMBL/GenBank/DDBJ databases">
        <authorList>
            <consortium name="Wellcome Sanger Institute Data Sharing"/>
        </authorList>
    </citation>
    <scope>NUCLEOTIDE SEQUENCE [LARGE SCALE GENOMIC DNA]</scope>
</reference>
<reference evidence="2" key="2">
    <citation type="submission" date="2025-08" db="UniProtKB">
        <authorList>
            <consortium name="Ensembl"/>
        </authorList>
    </citation>
    <scope>IDENTIFICATION</scope>
</reference>
<organism evidence="2 3">
    <name type="scientific">Gouania willdenowi</name>
    <name type="common">Blunt-snouted clingfish</name>
    <name type="synonym">Lepadogaster willdenowi</name>
    <dbReference type="NCBI Taxonomy" id="441366"/>
    <lineage>
        <taxon>Eukaryota</taxon>
        <taxon>Metazoa</taxon>
        <taxon>Chordata</taxon>
        <taxon>Craniata</taxon>
        <taxon>Vertebrata</taxon>
        <taxon>Euteleostomi</taxon>
        <taxon>Actinopterygii</taxon>
        <taxon>Neopterygii</taxon>
        <taxon>Teleostei</taxon>
        <taxon>Neoteleostei</taxon>
        <taxon>Acanthomorphata</taxon>
        <taxon>Ovalentaria</taxon>
        <taxon>Blenniimorphae</taxon>
        <taxon>Blenniiformes</taxon>
        <taxon>Gobiesocoidei</taxon>
        <taxon>Gobiesocidae</taxon>
        <taxon>Gobiesocinae</taxon>
        <taxon>Gouania</taxon>
    </lineage>
</organism>
<dbReference type="Pfam" id="PF00078">
    <property type="entry name" value="RVT_1"/>
    <property type="match status" value="1"/>
</dbReference>
<reference evidence="2" key="3">
    <citation type="submission" date="2025-09" db="UniProtKB">
        <authorList>
            <consortium name="Ensembl"/>
        </authorList>
    </citation>
    <scope>IDENTIFICATION</scope>
</reference>
<keyword evidence="3" id="KW-1185">Reference proteome</keyword>
<protein>
    <recommendedName>
        <fullName evidence="1">Reverse transcriptase domain-containing protein</fullName>
    </recommendedName>
</protein>
<evidence type="ECO:0000259" key="1">
    <source>
        <dbReference type="PROSITE" id="PS50878"/>
    </source>
</evidence>
<dbReference type="AlphaFoldDB" id="A0A8C5I6M6"/>
<dbReference type="Proteomes" id="UP000694680">
    <property type="component" value="Chromosome 22"/>
</dbReference>
<dbReference type="CDD" id="cd01650">
    <property type="entry name" value="RT_nLTR_like"/>
    <property type="match status" value="1"/>
</dbReference>
<dbReference type="SUPFAM" id="SSF56672">
    <property type="entry name" value="DNA/RNA polymerases"/>
    <property type="match status" value="1"/>
</dbReference>
<evidence type="ECO:0000313" key="3">
    <source>
        <dbReference type="Proteomes" id="UP000694680"/>
    </source>
</evidence>
<name>A0A8C5I6M6_GOUWI</name>
<dbReference type="PROSITE" id="PS50878">
    <property type="entry name" value="RT_POL"/>
    <property type="match status" value="1"/>
</dbReference>
<proteinExistence type="predicted"/>
<sequence length="640" mass="75610">MRYKKYRNKVNNLLREKKREYYEKQLKENKNKNKKLWEIINNITMRKCKEKNADHFIINNVKEHNKNIIAQELNSFFINTGKDIEKEINKHPTLKWNHFDNEKKDIDKYLVLEEVTEAEVDRIITTSTSKKSRDVNNLTMSLIKTITAEITPPLTYISNLSFKNGVFPEKMKIAKIRPIYKGGEKCNFTNYRPISILPQLSKILEKLFMNRLDKFIEDNNILHEGQYGFRKGRSTAMAIIDITENIREALEKKLFVFGIFLDLKKAFDTINHDILQEKLQNYGIKRNALKWIKSYMTNRRQYVDFEENTSKCQTIQCGVPQGSILGPKLFILYINDIFKVTNCLKLTLFADDTTILCSGKEINTLIESTNEELLKIQTWLDVNKLSLNVSKTKFINFGKRKKTGDIRLKLNKEIIEQVKEYRVLGVWMDDKLTWKKHIQIVKNKVAKSSYILWKLQQILHTKSLKTIYSSLIASHLNYCSEIWGNNYKTYLEPLFKQQKKAIRILHKVPHNTHTNDLFEKSKYLKLQEIIHYNTQIHAFRASSGKLPHQIQKRFTYNQNPYEFRHNTVFRPNRIISNVGKHSTVYRAMNLWNSLDKETQQSDNLKQFKNETRRTFLHTYRSQVNSPLNSTATTWNSSTGH</sequence>
<feature type="domain" description="Reverse transcriptase" evidence="1">
    <location>
        <begin position="160"/>
        <end position="428"/>
    </location>
</feature>
<dbReference type="PANTHER" id="PTHR33332">
    <property type="entry name" value="REVERSE TRANSCRIPTASE DOMAIN-CONTAINING PROTEIN"/>
    <property type="match status" value="1"/>
</dbReference>
<dbReference type="Ensembl" id="ENSGWIT00000059520.1">
    <property type="protein sequence ID" value="ENSGWIP00000055275.1"/>
    <property type="gene ID" value="ENSGWIG00000026311.1"/>
</dbReference>
<dbReference type="InterPro" id="IPR000477">
    <property type="entry name" value="RT_dom"/>
</dbReference>